<sequence length="281" mass="32003">MGESEPLFVRYLDEPIEVDQIGPGLELNKLFKQPGYENSDSTPLLITYADNLLPVVKKIKISHHSEERKKRWKELNPKLIEAAAKNEKLEKSAAYSSVTWKLISSIYNIEEYSQPVKEVPLETIEYIQNYLAKAHKSLSGLAQGNDSKRFHFISPILICVVFLFGPNDPVEIVIEEDLTGVNVKANGHFEFMLKRICIVQAKKDDMEQGMAQDLVGMEVASDLNGLDTVYGIVRNYAEWIFLKNHNNRVEKNDVLQREHEIPTVESLKRIAGKIYALLSDD</sequence>
<evidence type="ECO:0000313" key="2">
    <source>
        <dbReference type="Proteomes" id="UP000007241"/>
    </source>
</evidence>
<gene>
    <name evidence="1" type="ORF">BATDEDRAFT_23217</name>
</gene>
<dbReference type="RefSeq" id="XP_006677222.1">
    <property type="nucleotide sequence ID" value="XM_006677159.1"/>
</dbReference>
<dbReference type="AlphaFoldDB" id="F4NYC1"/>
<keyword evidence="2" id="KW-1185">Reference proteome</keyword>
<dbReference type="InParanoid" id="F4NYC1"/>
<dbReference type="OMA" id="QAYVGCE"/>
<dbReference type="EMBL" id="GL882881">
    <property type="protein sequence ID" value="EGF81689.1"/>
    <property type="molecule type" value="Genomic_DNA"/>
</dbReference>
<dbReference type="OrthoDB" id="2157648at2759"/>
<name>F4NYC1_BATDJ</name>
<proteinExistence type="predicted"/>
<accession>F4NYC1</accession>
<dbReference type="GeneID" id="18238152"/>
<protein>
    <submittedName>
        <fullName evidence="1">Uncharacterized protein</fullName>
    </submittedName>
</protein>
<reference evidence="1 2" key="1">
    <citation type="submission" date="2009-12" db="EMBL/GenBank/DDBJ databases">
        <title>The draft genome of Batrachochytrium dendrobatidis.</title>
        <authorList>
            <consortium name="US DOE Joint Genome Institute (JGI-PGF)"/>
            <person name="Kuo A."/>
            <person name="Salamov A."/>
            <person name="Schmutz J."/>
            <person name="Lucas S."/>
            <person name="Pitluck S."/>
            <person name="Rosenblum E."/>
            <person name="Stajich J."/>
            <person name="Eisen M."/>
            <person name="Grigoriev I.V."/>
        </authorList>
    </citation>
    <scope>NUCLEOTIDE SEQUENCE [LARGE SCALE GENOMIC DNA]</scope>
    <source>
        <strain evidence="2">JAM81 / FGSC 10211</strain>
    </source>
</reference>
<dbReference type="HOGENOM" id="CLU_063602_1_0_1"/>
<evidence type="ECO:0000313" key="1">
    <source>
        <dbReference type="EMBL" id="EGF81689.1"/>
    </source>
</evidence>
<organism evidence="1 2">
    <name type="scientific">Batrachochytrium dendrobatidis (strain JAM81 / FGSC 10211)</name>
    <name type="common">Frog chytrid fungus</name>
    <dbReference type="NCBI Taxonomy" id="684364"/>
    <lineage>
        <taxon>Eukaryota</taxon>
        <taxon>Fungi</taxon>
        <taxon>Fungi incertae sedis</taxon>
        <taxon>Chytridiomycota</taxon>
        <taxon>Chytridiomycota incertae sedis</taxon>
        <taxon>Chytridiomycetes</taxon>
        <taxon>Rhizophydiales</taxon>
        <taxon>Rhizophydiales incertae sedis</taxon>
        <taxon>Batrachochytrium</taxon>
    </lineage>
</organism>
<dbReference type="Proteomes" id="UP000007241">
    <property type="component" value="Unassembled WGS sequence"/>
</dbReference>